<evidence type="ECO:0000313" key="75">
    <source>
        <dbReference type="Proteomes" id="UP000528151"/>
    </source>
</evidence>
<evidence type="ECO:0000313" key="82">
    <source>
        <dbReference type="Proteomes" id="UP000566721"/>
    </source>
</evidence>
<dbReference type="Proteomes" id="UP000376505">
    <property type="component" value="Unassembled WGS sequence"/>
</dbReference>
<evidence type="ECO:0000313" key="29">
    <source>
        <dbReference type="EMBL" id="ECB9512265.1"/>
    </source>
</evidence>
<dbReference type="EMBL" id="AABAYG010000003">
    <property type="protein sequence ID" value="EAG2245300.1"/>
    <property type="molecule type" value="Genomic_DNA"/>
</dbReference>
<evidence type="ECO:0000313" key="67">
    <source>
        <dbReference type="Proteomes" id="UP000467536"/>
    </source>
</evidence>
<evidence type="ECO:0000313" key="49">
    <source>
        <dbReference type="Proteomes" id="UP000339309"/>
    </source>
</evidence>
<evidence type="ECO:0000313" key="41">
    <source>
        <dbReference type="EMBL" id="HAC1753714.1"/>
    </source>
</evidence>
<dbReference type="EMBL" id="AAAJWF010000008">
    <property type="protein sequence ID" value="EAC7481486.1"/>
    <property type="molecule type" value="Genomic_DNA"/>
</dbReference>
<evidence type="ECO:0000313" key="36">
    <source>
        <dbReference type="EMBL" id="EDP8512974.1"/>
    </source>
</evidence>
<evidence type="ECO:0000313" key="61">
    <source>
        <dbReference type="Proteomes" id="UP000393182"/>
    </source>
</evidence>
<evidence type="ECO:0000313" key="87">
    <source>
        <dbReference type="Proteomes" id="UP000852906"/>
    </source>
</evidence>
<evidence type="ECO:0000313" key="6">
    <source>
        <dbReference type="EMBL" id="EAC9038947.1"/>
    </source>
</evidence>
<evidence type="ECO:0000313" key="60">
    <source>
        <dbReference type="Proteomes" id="UP000389283"/>
    </source>
</evidence>
<dbReference type="Proteomes" id="UP000379076">
    <property type="component" value="Unassembled WGS sequence"/>
</dbReference>
<dbReference type="Proteomes" id="UP000840039">
    <property type="component" value="Unassembled WGS sequence"/>
</dbReference>
<dbReference type="EMBL" id="DAAJZA010000001">
    <property type="protein sequence ID" value="HAC1753714.1"/>
    <property type="molecule type" value="Genomic_DNA"/>
</dbReference>
<dbReference type="Proteomes" id="UP000389283">
    <property type="component" value="Unassembled WGS sequence"/>
</dbReference>
<dbReference type="Proteomes" id="UP000843775">
    <property type="component" value="Unassembled WGS sequence"/>
</dbReference>
<evidence type="ECO:0000313" key="58">
    <source>
        <dbReference type="Proteomes" id="UP000376505"/>
    </source>
</evidence>
<evidence type="ECO:0000313" key="12">
    <source>
        <dbReference type="EMBL" id="EAE4941941.1"/>
    </source>
</evidence>
<evidence type="ECO:0000313" key="85">
    <source>
        <dbReference type="Proteomes" id="UP000843775"/>
    </source>
</evidence>
<evidence type="ECO:0000313" key="86">
    <source>
        <dbReference type="Proteomes" id="UP000844415"/>
    </source>
</evidence>
<evidence type="ECO:0000313" key="52">
    <source>
        <dbReference type="Proteomes" id="UP000350032"/>
    </source>
</evidence>
<evidence type="ECO:0000313" key="42">
    <source>
        <dbReference type="EMBL" id="HAJ9593611.1"/>
    </source>
</evidence>
<evidence type="ECO:0000313" key="19">
    <source>
        <dbReference type="EMBL" id="EAG4461593.1"/>
    </source>
</evidence>
<evidence type="ECO:0000313" key="72">
    <source>
        <dbReference type="Proteomes" id="UP000522199"/>
    </source>
</evidence>
<evidence type="ECO:0000313" key="71">
    <source>
        <dbReference type="Proteomes" id="UP000489121"/>
    </source>
</evidence>
<evidence type="ECO:0000256" key="1">
    <source>
        <dbReference type="SAM" id="Phobius"/>
    </source>
</evidence>
<evidence type="ECO:0000313" key="83">
    <source>
        <dbReference type="Proteomes" id="UP000841146"/>
    </source>
</evidence>
<dbReference type="Proteomes" id="UP000489121">
    <property type="component" value="Unassembled WGS sequence"/>
</dbReference>
<dbReference type="OMA" id="LEMFFSE"/>
<dbReference type="EMBL" id="AABBHO010000019">
    <property type="protein sequence ID" value="EAG2997148.1"/>
    <property type="molecule type" value="Genomic_DNA"/>
</dbReference>
<dbReference type="EMBL" id="AABGUK010000006">
    <property type="protein sequence ID" value="EAH4243085.1"/>
    <property type="molecule type" value="Genomic_DNA"/>
</dbReference>
<dbReference type="EMBL" id="AABBYJ010000009">
    <property type="protein sequence ID" value="EAG4332289.1"/>
    <property type="molecule type" value="Genomic_DNA"/>
</dbReference>
<dbReference type="Proteomes" id="UP000344343">
    <property type="component" value="Unassembled WGS sequence"/>
</dbReference>
<evidence type="ECO:0000313" key="68">
    <source>
        <dbReference type="Proteomes" id="UP000478682"/>
    </source>
</evidence>
<dbReference type="EMBL" id="AABAGT010000029">
    <property type="protein sequence ID" value="EAG0868466.1"/>
    <property type="molecule type" value="Genomic_DNA"/>
</dbReference>
<evidence type="ECO:0000313" key="53">
    <source>
        <dbReference type="Proteomes" id="UP000354255"/>
    </source>
</evidence>
<dbReference type="Proteomes" id="UP000410967">
    <property type="component" value="Unassembled WGS sequence"/>
</dbReference>
<reference evidence="48 49" key="5">
    <citation type="submission" date="2018-06" db="EMBL/GenBank/DDBJ databases">
        <authorList>
            <consortium name="PulseNet: The National Subtyping Network for Foodborne Disease Surveillance"/>
            <person name="Tarr C.L."/>
            <person name="Trees E."/>
            <person name="Katz L.S."/>
            <person name="Carleton-Romer H.A."/>
            <person name="Stroika S."/>
            <person name="Kucerova Z."/>
            <person name="Roache K.F."/>
            <person name="Sabol A.L."/>
            <person name="Besser J."/>
            <person name="Gerner-Smidt P."/>
        </authorList>
    </citation>
    <scope>NUCLEOTIDE SEQUENCE [LARGE SCALE GENOMIC DNA]</scope>
    <source>
        <strain evidence="2 49">2015L-6227</strain>
        <strain evidence="11 48">PNUSAL000134</strain>
        <strain evidence="6 53">PNUSAL000910</strain>
        <strain evidence="13 54">PNUSAL002180</strain>
        <strain evidence="14 68">PNUSAL002298</strain>
        <strain evidence="26 52">PNUSAL004402</strain>
        <strain evidence="32 71">PNUSAL005692</strain>
    </source>
</reference>
<dbReference type="Proteomes" id="UP000522199">
    <property type="component" value="Unassembled WGS sequence"/>
</dbReference>
<evidence type="ECO:0000313" key="45">
    <source>
        <dbReference type="EMBL" id="RKA09256.1"/>
    </source>
</evidence>
<evidence type="ECO:0000313" key="7">
    <source>
        <dbReference type="EMBL" id="EAD3792327.1"/>
    </source>
</evidence>
<evidence type="ECO:0000313" key="47">
    <source>
        <dbReference type="Proteomes" id="UP000331186"/>
    </source>
</evidence>
<evidence type="ECO:0000313" key="46">
    <source>
        <dbReference type="Proteomes" id="UP000272537"/>
    </source>
</evidence>
<dbReference type="Proteomes" id="UP000345329">
    <property type="component" value="Unassembled WGS sequence"/>
</dbReference>
<dbReference type="EMBL" id="AAAIKW010000006">
    <property type="protein sequence ID" value="EAC4552769.1"/>
    <property type="molecule type" value="Genomic_DNA"/>
</dbReference>
<dbReference type="Proteomes" id="UP000533021">
    <property type="component" value="Unassembled WGS sequence"/>
</dbReference>
<dbReference type="KEGG" id="lmok:CQ02_00510"/>
<comment type="caution">
    <text evidence="40">The sequence shown here is derived from an EMBL/GenBank/DDBJ whole genome shotgun (WGS) entry which is preliminary data.</text>
</comment>
<dbReference type="Proteomes" id="UP000546397">
    <property type="component" value="Unassembled WGS sequence"/>
</dbReference>
<dbReference type="EMBL" id="AABGHY010000003">
    <property type="protein sequence ID" value="EAH3294050.1"/>
    <property type="molecule type" value="Genomic_DNA"/>
</dbReference>
<dbReference type="EMBL" id="AANEHK010000001">
    <property type="protein sequence ID" value="EDO0984744.1"/>
    <property type="molecule type" value="Genomic_DNA"/>
</dbReference>
<dbReference type="EMBL" id="AABEKY010000002">
    <property type="protein sequence ID" value="EAG9386851.1"/>
    <property type="molecule type" value="Genomic_DNA"/>
</dbReference>
<evidence type="ECO:0000313" key="43">
    <source>
        <dbReference type="EMBL" id="NYA01157.1"/>
    </source>
</evidence>
<dbReference type="Proteomes" id="UP000478682">
    <property type="component" value="Unassembled WGS sequence"/>
</dbReference>
<evidence type="ECO:0000313" key="40">
    <source>
        <dbReference type="EMBL" id="HAC0274661.1"/>
    </source>
</evidence>
<evidence type="ECO:0000313" key="64">
    <source>
        <dbReference type="Proteomes" id="UP000423131"/>
    </source>
</evidence>
<dbReference type="Proteomes" id="UP000841146">
    <property type="component" value="Unassembled WGS sequence"/>
</dbReference>
<evidence type="ECO:0000313" key="3">
    <source>
        <dbReference type="EMBL" id="EAC5551456.1"/>
    </source>
</evidence>
<evidence type="ECO:0000313" key="50">
    <source>
        <dbReference type="Proteomes" id="UP000344343"/>
    </source>
</evidence>
<evidence type="ECO:0000313" key="37">
    <source>
        <dbReference type="EMBL" id="HAA8054229.1"/>
    </source>
</evidence>
<evidence type="ECO:0000313" key="80">
    <source>
        <dbReference type="Proteomes" id="UP000546397"/>
    </source>
</evidence>
<dbReference type="Proteomes" id="UP000843503">
    <property type="component" value="Unassembled WGS sequence"/>
</dbReference>
<evidence type="ECO:0000313" key="21">
    <source>
        <dbReference type="EMBL" id="EAG9386851.1"/>
    </source>
</evidence>
<reference evidence="44 87" key="1">
    <citation type="submission" date="2016-09" db="EMBL/GenBank/DDBJ databases">
        <title>100K Listeria isolates.</title>
        <authorList>
            <person name="Chen P."/>
            <person name="Weimer B.C."/>
            <person name="Kong N."/>
            <person name="Huang B."/>
        </authorList>
    </citation>
    <scope>NUCLEOTIDE SEQUENCE [LARGE SCALE GENOMIC DNA]</scope>
    <source>
        <strain evidence="44 87">BCW_2383</strain>
    </source>
</reference>
<dbReference type="Proteomes" id="UP000527632">
    <property type="component" value="Unassembled WGS sequence"/>
</dbReference>
<dbReference type="EMBL" id="QXLS01000002">
    <property type="protein sequence ID" value="RKA09256.1"/>
    <property type="molecule type" value="Genomic_DNA"/>
</dbReference>
<reference evidence="51 56" key="4">
    <citation type="submission" date="2018-06" db="EMBL/GenBank/DDBJ databases">
        <authorList>
            <consortium name="GenomeTrakr: Next Generation Sequencing Network for Food Pathogen Tracability"/>
        </authorList>
    </citation>
    <scope>NUCLEOTIDE SEQUENCE [LARGE SCALE GENOMIC DNA]</scope>
    <source>
        <strain evidence="17 81">10B02965A-1</strain>
        <strain evidence="5 57">CFSAN008042</strain>
        <strain evidence="19 75">CFSAN063727</strain>
        <strain evidence="33 65">CFSAN102901</strain>
        <strain evidence="10 59">FDA00006494</strain>
        <strain evidence="3 56">FDA00007096</strain>
        <strain evidence="15">FDA00011243</strain>
        <strain evidence="4 47">FDA00013332</strain>
        <strain evidence="9 50">FDA00013853</strain>
        <strain evidence="28 64">FDA00014336</strain>
        <strain evidence="30 60">FDA00014370</strain>
        <strain evidence="29 62">FDA00014392</strain>
        <strain evidence="36">FDA00015054</strain>
        <strain evidence="18 78">FDA1005580-S054-001</strain>
        <strain evidence="69">FDA1090798-S029-001</strain>
        <strain evidence="70">FDA956581-098-004</strain>
        <strain evidence="16 73">FDA960927-006-004</strain>
        <strain evidence="20 82">FLAG-38921</strain>
        <strain evidence="8 58">FSIS31901579</strain>
        <strain evidence="25 74">LS1344</strain>
        <strain evidence="34 66">OSF101448</strain>
        <strain evidence="7 51">VA-WGS-00405</strain>
    </source>
</reference>
<evidence type="ECO:0000313" key="54">
    <source>
        <dbReference type="Proteomes" id="UP000358545"/>
    </source>
</evidence>
<dbReference type="EMBL" id="AAAIXK010000008">
    <property type="protein sequence ID" value="EAC5551456.1"/>
    <property type="molecule type" value="Genomic_DNA"/>
</dbReference>
<dbReference type="Proteomes" id="UP000423131">
    <property type="component" value="Unassembled WGS sequence"/>
</dbReference>
<dbReference type="Proteomes" id="UP000842809">
    <property type="component" value="Unassembled WGS sequence"/>
</dbReference>
<dbReference type="EMBL" id="AACKDQ010000020">
    <property type="protein sequence ID" value="EAK9317332.1"/>
    <property type="molecule type" value="Genomic_DNA"/>
</dbReference>
<evidence type="ECO:0000313" key="9">
    <source>
        <dbReference type="EMBL" id="EAD5786681.1"/>
    </source>
</evidence>
<evidence type="ECO:0000313" key="10">
    <source>
        <dbReference type="EMBL" id="EAE1339822.1"/>
    </source>
</evidence>
<evidence type="ECO:0000313" key="38">
    <source>
        <dbReference type="EMBL" id="HAB8557060.1"/>
    </source>
</evidence>
<evidence type="ECO:0000313" key="65">
    <source>
        <dbReference type="Proteomes" id="UP000455569"/>
    </source>
</evidence>
<dbReference type="Proteomes" id="UP000358545">
    <property type="component" value="Unassembled WGS sequence"/>
</dbReference>
<dbReference type="Proteomes" id="UP000336166">
    <property type="component" value="Unassembled WGS sequence"/>
</dbReference>
<evidence type="ECO:0000313" key="8">
    <source>
        <dbReference type="EMBL" id="EAD5773308.1"/>
    </source>
</evidence>
<dbReference type="EMBL" id="AANPAU010000001">
    <property type="protein sequence ID" value="EDP8512974.1"/>
    <property type="molecule type" value="Genomic_DNA"/>
</dbReference>
<dbReference type="Proteomes" id="UP000540117">
    <property type="component" value="Unassembled WGS sequence"/>
</dbReference>
<evidence type="ECO:0000313" key="51">
    <source>
        <dbReference type="Proteomes" id="UP000345329"/>
    </source>
</evidence>
<evidence type="ECO:0000313" key="34">
    <source>
        <dbReference type="EMBL" id="EDN9835950.1"/>
    </source>
</evidence>
<dbReference type="EMBL" id="MJTJ01000004">
    <property type="protein sequence ID" value="OET52734.1"/>
    <property type="molecule type" value="Genomic_DNA"/>
</dbReference>
<evidence type="ECO:0000313" key="32">
    <source>
        <dbReference type="EMBL" id="ECY9783818.1"/>
    </source>
</evidence>
<dbReference type="Proteomes" id="UP000544530">
    <property type="component" value="Unassembled WGS sequence"/>
</dbReference>
<dbReference type="Proteomes" id="UP000455569">
    <property type="component" value="Unassembled WGS sequence"/>
</dbReference>
<evidence type="ECO:0000313" key="79">
    <source>
        <dbReference type="Proteomes" id="UP000544530"/>
    </source>
</evidence>
<evidence type="ECO:0000313" key="66">
    <source>
        <dbReference type="Proteomes" id="UP000467347"/>
    </source>
</evidence>
<dbReference type="Proteomes" id="UP000549379">
    <property type="component" value="Unassembled WGS sequence"/>
</dbReference>
<organism evidence="40">
    <name type="scientific">Listeria monocytogenes</name>
    <dbReference type="NCBI Taxonomy" id="1639"/>
    <lineage>
        <taxon>Bacteria</taxon>
        <taxon>Bacillati</taxon>
        <taxon>Bacillota</taxon>
        <taxon>Bacilli</taxon>
        <taxon>Bacillales</taxon>
        <taxon>Listeriaceae</taxon>
        <taxon>Listeria</taxon>
    </lineage>
</organism>
<dbReference type="Proteomes" id="UP000852906">
    <property type="component" value="Unassembled WGS sequence"/>
</dbReference>
<dbReference type="Proteomes" id="UP000530452">
    <property type="component" value="Unassembled WGS sequence"/>
</dbReference>
<dbReference type="Proteomes" id="UP000528151">
    <property type="component" value="Unassembled WGS sequence"/>
</dbReference>
<dbReference type="EMBL" id="DAAIJL010000005">
    <property type="protein sequence ID" value="HAB8557060.1"/>
    <property type="molecule type" value="Genomic_DNA"/>
</dbReference>
<dbReference type="Proteomes" id="UP000398321">
    <property type="component" value="Unassembled WGS sequence"/>
</dbReference>
<dbReference type="EMBL" id="AALGDA010000053">
    <property type="protein sequence ID" value="ECY9783818.1"/>
    <property type="molecule type" value="Genomic_DNA"/>
</dbReference>
<evidence type="ECO:0000313" key="2">
    <source>
        <dbReference type="EMBL" id="EAC4552769.1"/>
    </source>
</evidence>
<evidence type="ECO:0000313" key="16">
    <source>
        <dbReference type="EMBL" id="EAG2514739.1"/>
    </source>
</evidence>
<reference evidence="43 79" key="9">
    <citation type="submission" date="2020-06" db="EMBL/GenBank/DDBJ databases">
        <title>Two Listeria outbreaks in Switzerland in 2018 and 2020.</title>
        <authorList>
            <person name="Stevens M.J.A."/>
            <person name="Bloemberg G."/>
            <person name="Nusch-Inderbinnen M."/>
            <person name="Stephan R."/>
        </authorList>
    </citation>
    <scope>NUCLEOTIDE SEQUENCE [LARGE SCALE GENOMIC DNA]</scope>
    <source>
        <strain evidence="43 79">N18-0707</strain>
    </source>
</reference>
<reference evidence="12 61" key="6">
    <citation type="submission" date="2019-03" db="EMBL/GenBank/DDBJ databases">
        <authorList>
            <person name="Ashton P.M."/>
            <person name="Dallman T."/>
            <person name="Nair S."/>
            <person name="De Pinna E."/>
            <person name="Peters T."/>
            <person name="Grant K."/>
        </authorList>
    </citation>
    <scope>NUCLEOTIDE SEQUENCE [LARGE SCALE GENOMIC DNA]</scope>
    <source>
        <strain evidence="23 77">282333</strain>
        <strain evidence="24 76">282352</strain>
        <strain evidence="22 80">289003</strain>
        <strain evidence="35 67">788324</strain>
        <strain evidence="12">RL15000286</strain>
    </source>
</reference>
<evidence type="ECO:0000313" key="26">
    <source>
        <dbReference type="EMBL" id="EAK8897048.1"/>
    </source>
</evidence>
<evidence type="ECO:0000313" key="73">
    <source>
        <dbReference type="Proteomes" id="UP000525850"/>
    </source>
</evidence>
<evidence type="ECO:0000313" key="74">
    <source>
        <dbReference type="Proteomes" id="UP000527632"/>
    </source>
</evidence>
<dbReference type="EMBL" id="AABBAW010000002">
    <property type="protein sequence ID" value="EAG2514739.1"/>
    <property type="molecule type" value="Genomic_DNA"/>
</dbReference>
<dbReference type="Proteomes" id="UP000272537">
    <property type="component" value="Unassembled WGS sequence"/>
</dbReference>
<evidence type="ECO:0000313" key="27">
    <source>
        <dbReference type="EMBL" id="EAK9317332.1"/>
    </source>
</evidence>
<evidence type="ECO:0000313" key="11">
    <source>
        <dbReference type="EMBL" id="EAE2355184.1"/>
    </source>
</evidence>
<evidence type="ECO:0000313" key="17">
    <source>
        <dbReference type="EMBL" id="EAG2997148.1"/>
    </source>
</evidence>
<sequence>MKKLQWLTNRLFATSILLITTLFIIPPTFAIADGSKVSFYEYIYGAPFRWLTVISTTDKKGAFTEMFFSGNEGITIQWPNLMINFLLIFLAITIIFSLAKKLYDKKNVKKDNP</sequence>
<evidence type="ECO:0000313" key="81">
    <source>
        <dbReference type="Proteomes" id="UP000549379"/>
    </source>
</evidence>
<dbReference type="EMBL" id="DAAJCS010000001">
    <property type="protein sequence ID" value="HAC0011719.1"/>
    <property type="molecule type" value="Genomic_DNA"/>
</dbReference>
<keyword evidence="1" id="KW-1133">Transmembrane helix</keyword>
<dbReference type="EMBL" id="AABBZO010000004">
    <property type="protein sequence ID" value="EAG4461593.1"/>
    <property type="molecule type" value="Genomic_DNA"/>
</dbReference>
<evidence type="ECO:0000313" key="4">
    <source>
        <dbReference type="EMBL" id="EAC6548339.1"/>
    </source>
</evidence>
<dbReference type="EMBL" id="AAAREG010000012">
    <property type="protein sequence ID" value="EAE2355184.1"/>
    <property type="molecule type" value="Genomic_DNA"/>
</dbReference>
<dbReference type="Proteomes" id="UP000844415">
    <property type="component" value="Unassembled WGS sequence"/>
</dbReference>
<dbReference type="EMBL" id="AANDSR010000002">
    <property type="protein sequence ID" value="EDN9835950.1"/>
    <property type="molecule type" value="Genomic_DNA"/>
</dbReference>
<evidence type="ECO:0000313" key="23">
    <source>
        <dbReference type="EMBL" id="EAH2281853.1"/>
    </source>
</evidence>
<evidence type="ECO:0000313" key="77">
    <source>
        <dbReference type="Proteomes" id="UP000533021"/>
    </source>
</evidence>
<evidence type="ECO:0000313" key="35">
    <source>
        <dbReference type="EMBL" id="EDO0984744.1"/>
    </source>
</evidence>
<dbReference type="EMBL" id="AAAKQF010000001">
    <property type="protein sequence ID" value="EAC9038947.1"/>
    <property type="molecule type" value="Genomic_DNA"/>
</dbReference>
<dbReference type="Proteomes" id="UP000478704">
    <property type="component" value="Unassembled WGS sequence"/>
</dbReference>
<dbReference type="EMBL" id="AAASLB010000003">
    <property type="protein sequence ID" value="EAE4941941.1"/>
    <property type="molecule type" value="Genomic_DNA"/>
</dbReference>
<dbReference type="RefSeq" id="WP_003724918.1">
    <property type="nucleotide sequence ID" value="NC_021824.1"/>
</dbReference>
<reference evidence="45 46" key="2">
    <citation type="journal article" date="2018" name="BMC Genomics">
        <title>Genes significantly associated with lineage II food isolates of Listeria monocytogenes.</title>
        <authorList>
            <person name="Pirone-Davies C."/>
            <person name="Chen Y."/>
            <person name="Pightling A."/>
            <person name="Ryan G."/>
            <person name="Wang Y."/>
            <person name="Yao K."/>
            <person name="Hoffmann M."/>
            <person name="Allard M.W."/>
        </authorList>
    </citation>
    <scope>NUCLEOTIDE SEQUENCE [LARGE SCALE GENOMIC DNA]</scope>
    <source>
        <strain evidence="45 46">PNUSAL000550</strain>
    </source>
</reference>
<reference evidence="63 72" key="7">
    <citation type="submission" date="2019-04" db="EMBL/GenBank/DDBJ databases">
        <authorList>
            <consortium name="GenomeTrakr network: Whole genome sequencing for foodborne pathogen traceback"/>
        </authorList>
    </citation>
    <scope>NUCLEOTIDE SEQUENCE [LARGE SCALE GENOMIC DNA]</scope>
    <source>
        <strain evidence="21 72">CFSAN072474</strain>
        <strain evidence="31 55">FLAG-55987</strain>
        <strain evidence="27 63">PHLUSALM00088</strain>
    </source>
</reference>
<reference evidence="83 84" key="3">
    <citation type="journal article" date="2018" name="Genome Biol.">
        <title>SKESA: strategic k-mer extension for scrupulous assemblies.</title>
        <authorList>
            <person name="Souvorov A."/>
            <person name="Agarwala R."/>
            <person name="Lipman D.J."/>
        </authorList>
    </citation>
    <scope>NUCLEOTIDE SEQUENCE [LARGE SCALE GENOMIC DNA]</scope>
    <source>
        <strain evidence="37">09CEB371LM</strain>
        <strain evidence="42">2017-325981-023-01</strain>
        <strain evidence="38 86">CFIAFB20100120</strain>
        <strain evidence="40">CFIAFB20170037</strain>
        <strain evidence="39 83">CFIAFB20170045</strain>
        <strain evidence="41 85">DMG1500109</strain>
    </source>
</reference>
<evidence type="ECO:0000313" key="44">
    <source>
        <dbReference type="EMBL" id="OET52734.1"/>
    </source>
</evidence>
<evidence type="ECO:0000313" key="69">
    <source>
        <dbReference type="Proteomes" id="UP000478704"/>
    </source>
</evidence>
<evidence type="ECO:0000313" key="28">
    <source>
        <dbReference type="EMBL" id="ECB9473724.1"/>
    </source>
</evidence>
<keyword evidence="1" id="KW-0812">Transmembrane</keyword>
<dbReference type="Proteomes" id="UP000339309">
    <property type="component" value="Unassembled WGS sequence"/>
</dbReference>
<evidence type="ECO:0000313" key="31">
    <source>
        <dbReference type="EMBL" id="ECY6543057.1"/>
    </source>
</evidence>
<dbReference type="AlphaFoldDB" id="A0A0B8RBN9"/>
<feature type="transmembrane region" description="Helical" evidence="1">
    <location>
        <begin position="81"/>
        <end position="99"/>
    </location>
</feature>
<dbReference type="Proteomes" id="UP000354255">
    <property type="component" value="Unassembled WGS sequence"/>
</dbReference>
<evidence type="ECO:0000313" key="22">
    <source>
        <dbReference type="EMBL" id="EAG9519673.1"/>
    </source>
</evidence>
<evidence type="ECO:0000313" key="57">
    <source>
        <dbReference type="Proteomes" id="UP000368512"/>
    </source>
</evidence>
<evidence type="ECO:0000313" key="20">
    <source>
        <dbReference type="EMBL" id="EAG6168885.1"/>
    </source>
</evidence>
<dbReference type="EMBL" id="AAAMZD010000002">
    <property type="protein sequence ID" value="EAD3792327.1"/>
    <property type="molecule type" value="Genomic_DNA"/>
</dbReference>
<dbReference type="EMBL" id="AAIAJJ010000001">
    <property type="protein sequence ID" value="ECC1555598.1"/>
    <property type="molecule type" value="Genomic_DNA"/>
</dbReference>
<dbReference type="EMBL" id="AACJYH010000003">
    <property type="protein sequence ID" value="EAK8897048.1"/>
    <property type="molecule type" value="Genomic_DNA"/>
</dbReference>
<protein>
    <submittedName>
        <fullName evidence="40">Uncharacterized protein</fullName>
    </submittedName>
</protein>
<evidence type="ECO:0000313" key="14">
    <source>
        <dbReference type="EMBL" id="EAG1893089.1"/>
    </source>
</evidence>
<dbReference type="EMBL" id="AAANYR010000004">
    <property type="protein sequence ID" value="EAD5786681.1"/>
    <property type="molecule type" value="Genomic_DNA"/>
</dbReference>
<evidence type="ECO:0000313" key="33">
    <source>
        <dbReference type="EMBL" id="EDN7714703.1"/>
    </source>
</evidence>
<evidence type="ECO:0000313" key="78">
    <source>
        <dbReference type="Proteomes" id="UP000540117"/>
    </source>
</evidence>
<dbReference type="EMBL" id="AAHZFN010000010">
    <property type="protein sequence ID" value="ECB9473724.1"/>
    <property type="molecule type" value="Genomic_DNA"/>
</dbReference>
<dbReference type="Proteomes" id="UP000525850">
    <property type="component" value="Unassembled WGS sequence"/>
</dbReference>
<evidence type="ECO:0000313" key="63">
    <source>
        <dbReference type="Proteomes" id="UP000410967"/>
    </source>
</evidence>
<dbReference type="EMBL" id="DAAEEB010000012">
    <property type="protein sequence ID" value="HAA8054229.1"/>
    <property type="molecule type" value="Genomic_DNA"/>
</dbReference>
<dbReference type="EMBL" id="AABFVG010000003">
    <property type="protein sequence ID" value="EAH2281853.1"/>
    <property type="molecule type" value="Genomic_DNA"/>
</dbReference>
<evidence type="ECO:0000313" key="55">
    <source>
        <dbReference type="Proteomes" id="UP000364988"/>
    </source>
</evidence>
<evidence type="ECO:0000313" key="70">
    <source>
        <dbReference type="Proteomes" id="UP000481141"/>
    </source>
</evidence>
<evidence type="ECO:0000313" key="56">
    <source>
        <dbReference type="Proteomes" id="UP000365297"/>
    </source>
</evidence>
<dbReference type="Proteomes" id="UP000364988">
    <property type="component" value="Unassembled WGS sequence"/>
</dbReference>
<evidence type="ECO:0000313" key="48">
    <source>
        <dbReference type="Proteomes" id="UP000336166"/>
    </source>
</evidence>
<evidence type="ECO:0000313" key="84">
    <source>
        <dbReference type="Proteomes" id="UP000843503"/>
    </source>
</evidence>
<evidence type="ECO:0000313" key="62">
    <source>
        <dbReference type="Proteomes" id="UP000398321"/>
    </source>
</evidence>
<evidence type="ECO:0000313" key="30">
    <source>
        <dbReference type="EMBL" id="ECC1555598.1"/>
    </source>
</evidence>
<evidence type="ECO:0000313" key="5">
    <source>
        <dbReference type="EMBL" id="EAC7481486.1"/>
    </source>
</evidence>
<dbReference type="Proteomes" id="UP000467347">
    <property type="component" value="Unassembled WGS sequence"/>
</dbReference>
<dbReference type="Proteomes" id="UP000481141">
    <property type="component" value="Unassembled WGS sequence"/>
</dbReference>
<dbReference type="EMBL" id="AABCVX010000002">
    <property type="protein sequence ID" value="EAG6168885.1"/>
    <property type="molecule type" value="Genomic_DNA"/>
</dbReference>
<dbReference type="EMBL" id="JACAVN010000002">
    <property type="protein sequence ID" value="NYA01157.1"/>
    <property type="molecule type" value="Genomic_DNA"/>
</dbReference>
<keyword evidence="1" id="KW-0472">Membrane</keyword>
<dbReference type="EMBL" id="AABATR010000002">
    <property type="protein sequence ID" value="EAG1893089.1"/>
    <property type="molecule type" value="Genomic_DNA"/>
</dbReference>
<dbReference type="Proteomes" id="UP000393182">
    <property type="component" value="Unassembled WGS sequence"/>
</dbReference>
<dbReference type="Proteomes" id="UP000566721">
    <property type="component" value="Unassembled WGS sequence"/>
</dbReference>
<dbReference type="EMBL" id="AAAJKI010000017">
    <property type="protein sequence ID" value="EAC6548339.1"/>
    <property type="molecule type" value="Genomic_DNA"/>
</dbReference>
<evidence type="ECO:0000313" key="24">
    <source>
        <dbReference type="EMBL" id="EAH3294050.1"/>
    </source>
</evidence>
<dbReference type="EMBL" id="DABJAN010000003">
    <property type="protein sequence ID" value="HAJ9593611.1"/>
    <property type="molecule type" value="Genomic_DNA"/>
</dbReference>
<dbReference type="EMBL" id="AAANYN010000003">
    <property type="protein sequence ID" value="EAD5773308.1"/>
    <property type="molecule type" value="Genomic_DNA"/>
</dbReference>
<dbReference type="KEGG" id="lmv:Y193_00775"/>
<name>A0A0B8RBN9_LISMN</name>
<dbReference type="EMBL" id="AABEMN010000009">
    <property type="protein sequence ID" value="EAG9519673.1"/>
    <property type="molecule type" value="Genomic_DNA"/>
</dbReference>
<proteinExistence type="predicted"/>
<evidence type="ECO:0000313" key="13">
    <source>
        <dbReference type="EMBL" id="EAG0868466.1"/>
    </source>
</evidence>
<evidence type="ECO:0000313" key="59">
    <source>
        <dbReference type="Proteomes" id="UP000379076"/>
    </source>
</evidence>
<dbReference type="EMBL" id="AAHZFY010000001">
    <property type="protein sequence ID" value="ECB9512265.1"/>
    <property type="molecule type" value="Genomic_DNA"/>
</dbReference>
<gene>
    <name evidence="13" type="ORF">A8L61_14440</name>
    <name evidence="2" type="ORF">ABZ57_09750</name>
    <name evidence="44" type="ORF">AJL21_02240</name>
    <name evidence="10" type="ORF">ART25_12955</name>
    <name evidence="3" type="ORF">ARY78_13555</name>
    <name evidence="16" type="ORF">B1N52_06165</name>
    <name evidence="15" type="ORF">B1S26_07740</name>
    <name evidence="17" type="ORF">B5K54_07585</name>
    <name evidence="14" type="ORF">BB997_05650</name>
    <name evidence="19" type="ORF">CA369_04775</name>
    <name evidence="18" type="ORF">CAV64_13660</name>
    <name evidence="21" type="ORF">CW845_05060</name>
    <name evidence="23" type="ORF">D4920_07205</name>
    <name evidence="22" type="ORF">D4B11_07800</name>
    <name evidence="24" type="ORF">D5N24_06550</name>
    <name evidence="26" type="ORF">D7104_04955</name>
    <name evidence="20" type="ORF">DCT16_05700</name>
    <name evidence="5" type="ORF">DQ70_12415</name>
    <name evidence="4" type="ORF">DU018_08180</name>
    <name evidence="45" type="ORF">DYZ80_00898</name>
    <name evidence="12" type="ORF">E1W56_07780</name>
    <name evidence="25" type="ORF">E5F58_13925</name>
    <name evidence="9" type="ORF">EX365_08945</name>
    <name evidence="8" type="ORF">EXZ73_03285</name>
    <name evidence="31" type="ORF">F6436_01825</name>
    <name evidence="32" type="ORF">F6515_12570</name>
    <name evidence="27" type="ORF">FA835_09475</name>
    <name evidence="29" type="ORF">FLQ97_00805</name>
    <name evidence="28" type="ORF">FLR03_08585</name>
    <name evidence="30" type="ORF">FNX40_02125</name>
    <name evidence="35" type="ORF">FV747_01880</name>
    <name evidence="36" type="ORF">G3O21_000368</name>
    <name evidence="37" type="ORF">GHH22_13885</name>
    <name evidence="41" type="ORF">GI949_01845</name>
    <name evidence="34" type="ORF">GJW51_04615</name>
    <name evidence="33" type="ORF">GQG13_06120</name>
    <name evidence="38" type="ORF">GYS09_07155</name>
    <name evidence="39" type="ORF">GYX23_01785</name>
    <name evidence="40" type="ORF">GYY14_04660</name>
    <name evidence="42" type="ORF">HQN34_001817</name>
    <name evidence="43" type="ORF">HZJ64_04880</name>
    <name evidence="6" type="ORF">KV70_01820</name>
    <name evidence="7" type="ORF">UI29_05980</name>
    <name evidence="11" type="ORF">Y261_12570</name>
</gene>
<dbReference type="Proteomes" id="UP000365297">
    <property type="component" value="Unassembled WGS sequence"/>
</dbReference>
<dbReference type="Proteomes" id="UP000467536">
    <property type="component" value="Unassembled WGS sequence"/>
</dbReference>
<evidence type="ECO:0000313" key="25">
    <source>
        <dbReference type="EMBL" id="EAH4243085.1"/>
    </source>
</evidence>
<evidence type="ECO:0000313" key="15">
    <source>
        <dbReference type="EMBL" id="EAG2245300.1"/>
    </source>
</evidence>
<dbReference type="EMBL" id="DAAJFY010000002">
    <property type="protein sequence ID" value="HAC0274661.1"/>
    <property type="molecule type" value="Genomic_DNA"/>
</dbReference>
<reference evidence="40" key="8">
    <citation type="submission" date="2020-01" db="EMBL/GenBank/DDBJ databases">
        <authorList>
            <consortium name="NCBI Pathogen Detection Project"/>
        </authorList>
    </citation>
    <scope>NUCLEOTIDE SEQUENCE</scope>
    <source>
        <strain evidence="37">09CEB371LM</strain>
        <strain evidence="42">2017-325981-023-01</strain>
        <strain evidence="38">CFIAFB20100120</strain>
        <strain evidence="40">CFIAFB20170037</strain>
        <strain evidence="39">CFIAFB20170045</strain>
        <strain evidence="41">DMG1500109</strain>
    </source>
</reference>
<dbReference type="Proteomes" id="UP000350032">
    <property type="component" value="Unassembled WGS sequence"/>
</dbReference>
<dbReference type="Proteomes" id="UP000368512">
    <property type="component" value="Unassembled WGS sequence"/>
</dbReference>
<accession>A0A0B8RBN9</accession>
<evidence type="ECO:0000313" key="18">
    <source>
        <dbReference type="EMBL" id="EAG4332289.1"/>
    </source>
</evidence>
<dbReference type="EMBL" id="AALEDS010000001">
    <property type="protein sequence ID" value="ECY6543057.1"/>
    <property type="molecule type" value="Genomic_DNA"/>
</dbReference>
<dbReference type="Proteomes" id="UP000331186">
    <property type="component" value="Unassembled WGS sequence"/>
</dbReference>
<dbReference type="EMBL" id="AAAQQZ010000007">
    <property type="protein sequence ID" value="EAE1339822.1"/>
    <property type="molecule type" value="Genomic_DNA"/>
</dbReference>
<dbReference type="EMBL" id="AANCRK010000002">
    <property type="protein sequence ID" value="EDN7714703.1"/>
    <property type="molecule type" value="Genomic_DNA"/>
</dbReference>
<evidence type="ECO:0000313" key="39">
    <source>
        <dbReference type="EMBL" id="HAC0011719.1"/>
    </source>
</evidence>
<evidence type="ECO:0000313" key="76">
    <source>
        <dbReference type="Proteomes" id="UP000530452"/>
    </source>
</evidence>